<reference evidence="7" key="1">
    <citation type="submission" date="2022-07" db="EMBL/GenBank/DDBJ databases">
        <title>Genome Sequence of Physisporinus lineatus.</title>
        <authorList>
            <person name="Buettner E."/>
        </authorList>
    </citation>
    <scope>NUCLEOTIDE SEQUENCE</scope>
    <source>
        <strain evidence="7">VT162</strain>
    </source>
</reference>
<organism evidence="7 8">
    <name type="scientific">Meripilus lineatus</name>
    <dbReference type="NCBI Taxonomy" id="2056292"/>
    <lineage>
        <taxon>Eukaryota</taxon>
        <taxon>Fungi</taxon>
        <taxon>Dikarya</taxon>
        <taxon>Basidiomycota</taxon>
        <taxon>Agaricomycotina</taxon>
        <taxon>Agaricomycetes</taxon>
        <taxon>Polyporales</taxon>
        <taxon>Meripilaceae</taxon>
        <taxon>Meripilus</taxon>
    </lineage>
</organism>
<dbReference type="PANTHER" id="PTHR15263">
    <property type="entry name" value="I-KAPPA-B-LIKE PROTEIN IKBL"/>
    <property type="match status" value="1"/>
</dbReference>
<evidence type="ECO:0000256" key="5">
    <source>
        <dbReference type="ARBA" id="ARBA00023242"/>
    </source>
</evidence>
<keyword evidence="3" id="KW-0677">Repeat</keyword>
<keyword evidence="8" id="KW-1185">Reference proteome</keyword>
<evidence type="ECO:0000256" key="2">
    <source>
        <dbReference type="ARBA" id="ARBA00022553"/>
    </source>
</evidence>
<keyword evidence="4" id="KW-0040">ANK repeat</keyword>
<feature type="compositionally biased region" description="Basic and acidic residues" evidence="6">
    <location>
        <begin position="82"/>
        <end position="92"/>
    </location>
</feature>
<evidence type="ECO:0000256" key="3">
    <source>
        <dbReference type="ARBA" id="ARBA00022737"/>
    </source>
</evidence>
<protein>
    <submittedName>
        <fullName evidence="7">Uncharacterized protein</fullName>
    </submittedName>
</protein>
<feature type="compositionally biased region" description="Acidic residues" evidence="6">
    <location>
        <begin position="57"/>
        <end position="72"/>
    </location>
</feature>
<proteinExistence type="predicted"/>
<evidence type="ECO:0000313" key="8">
    <source>
        <dbReference type="Proteomes" id="UP001212997"/>
    </source>
</evidence>
<dbReference type="EMBL" id="JANAWD010000311">
    <property type="protein sequence ID" value="KAJ3481641.1"/>
    <property type="molecule type" value="Genomic_DNA"/>
</dbReference>
<feature type="compositionally biased region" description="Basic and acidic residues" evidence="6">
    <location>
        <begin position="184"/>
        <end position="205"/>
    </location>
</feature>
<dbReference type="GO" id="GO:0043124">
    <property type="term" value="P:negative regulation of canonical NF-kappaB signal transduction"/>
    <property type="evidence" value="ECO:0007669"/>
    <property type="project" value="InterPro"/>
</dbReference>
<evidence type="ECO:0000256" key="1">
    <source>
        <dbReference type="ARBA" id="ARBA00004123"/>
    </source>
</evidence>
<name>A0AAD5YBZ5_9APHY</name>
<dbReference type="Proteomes" id="UP001212997">
    <property type="component" value="Unassembled WGS sequence"/>
</dbReference>
<keyword evidence="2" id="KW-0597">Phosphoprotein</keyword>
<dbReference type="InterPro" id="IPR038753">
    <property type="entry name" value="NFKBIL1"/>
</dbReference>
<feature type="compositionally biased region" description="Basic residues" evidence="6">
    <location>
        <begin position="23"/>
        <end position="47"/>
    </location>
</feature>
<dbReference type="GO" id="GO:0005634">
    <property type="term" value="C:nucleus"/>
    <property type="evidence" value="ECO:0007669"/>
    <property type="project" value="UniProtKB-SubCell"/>
</dbReference>
<feature type="region of interest" description="Disordered" evidence="6">
    <location>
        <begin position="1"/>
        <end position="92"/>
    </location>
</feature>
<dbReference type="AlphaFoldDB" id="A0AAD5YBZ5"/>
<feature type="compositionally biased region" description="Basic residues" evidence="6">
    <location>
        <begin position="206"/>
        <end position="216"/>
    </location>
</feature>
<evidence type="ECO:0000313" key="7">
    <source>
        <dbReference type="EMBL" id="KAJ3481641.1"/>
    </source>
</evidence>
<comment type="subcellular location">
    <subcellularLocation>
        <location evidence="1">Nucleus</location>
    </subcellularLocation>
</comment>
<sequence length="341" mass="40029">MSPGKLRMKRTPEEQAARDLRKAQKAARKASKRSHRSKSPSRNKRRRTDAGGKDEVPGWDDEDVPYGPEPEEAGPSRSNHRQKPDWDYIRAQEEQDRFQDKLWSALDDDERLDGVEARFNSYAHIPRRWRGGGMERMDEDRDIDPQFMEDEDYAEWIRVGMWRKKHAAEHAEQVRVQAERAARRKKEEAIREETRRLQKAAEEERHRRRSEKHQLKRQTERESYEINWKVLLEASEGPLVSLSFDDIPWPSFDHTSSTRTLDAEFLTAESVSTFLLFPPSLKGDQEATKSRKEILRETLLRFHPDKFEARVLKRVQGVDHDRVKDAAGKVVRIVNALISEK</sequence>
<evidence type="ECO:0000256" key="6">
    <source>
        <dbReference type="SAM" id="MobiDB-lite"/>
    </source>
</evidence>
<feature type="compositionally biased region" description="Basic and acidic residues" evidence="6">
    <location>
        <begin position="10"/>
        <end position="22"/>
    </location>
</feature>
<accession>A0AAD5YBZ5</accession>
<comment type="caution">
    <text evidence="7">The sequence shown here is derived from an EMBL/GenBank/DDBJ whole genome shotgun (WGS) entry which is preliminary data.</text>
</comment>
<evidence type="ECO:0000256" key="4">
    <source>
        <dbReference type="ARBA" id="ARBA00023043"/>
    </source>
</evidence>
<dbReference type="PANTHER" id="PTHR15263:SF1">
    <property type="entry name" value="NF-KAPPA-B INHIBITOR-LIKE PROTEIN 1"/>
    <property type="match status" value="1"/>
</dbReference>
<feature type="region of interest" description="Disordered" evidence="6">
    <location>
        <begin position="184"/>
        <end position="218"/>
    </location>
</feature>
<keyword evidence="5" id="KW-0539">Nucleus</keyword>
<gene>
    <name evidence="7" type="ORF">NLI96_g7524</name>
</gene>